<keyword evidence="3" id="KW-1185">Reference proteome</keyword>
<feature type="chain" id="PRO_5025596892" description="PLC-like phosphodiesterase" evidence="1">
    <location>
        <begin position="23"/>
        <end position="363"/>
    </location>
</feature>
<accession>A0A6A6QPG0</accession>
<gene>
    <name evidence="2" type="ORF">BU16DRAFT_466632</name>
</gene>
<feature type="signal peptide" evidence="1">
    <location>
        <begin position="1"/>
        <end position="22"/>
    </location>
</feature>
<dbReference type="SUPFAM" id="SSF51695">
    <property type="entry name" value="PLC-like phosphodiesterases"/>
    <property type="match status" value="1"/>
</dbReference>
<organism evidence="2 3">
    <name type="scientific">Lophium mytilinum</name>
    <dbReference type="NCBI Taxonomy" id="390894"/>
    <lineage>
        <taxon>Eukaryota</taxon>
        <taxon>Fungi</taxon>
        <taxon>Dikarya</taxon>
        <taxon>Ascomycota</taxon>
        <taxon>Pezizomycotina</taxon>
        <taxon>Dothideomycetes</taxon>
        <taxon>Pleosporomycetidae</taxon>
        <taxon>Mytilinidiales</taxon>
        <taxon>Mytilinidiaceae</taxon>
        <taxon>Lophium</taxon>
    </lineage>
</organism>
<reference evidence="2" key="1">
    <citation type="journal article" date="2020" name="Stud. Mycol.">
        <title>101 Dothideomycetes genomes: a test case for predicting lifestyles and emergence of pathogens.</title>
        <authorList>
            <person name="Haridas S."/>
            <person name="Albert R."/>
            <person name="Binder M."/>
            <person name="Bloem J."/>
            <person name="Labutti K."/>
            <person name="Salamov A."/>
            <person name="Andreopoulos B."/>
            <person name="Baker S."/>
            <person name="Barry K."/>
            <person name="Bills G."/>
            <person name="Bluhm B."/>
            <person name="Cannon C."/>
            <person name="Castanera R."/>
            <person name="Culley D."/>
            <person name="Daum C."/>
            <person name="Ezra D."/>
            <person name="Gonzalez J."/>
            <person name="Henrissat B."/>
            <person name="Kuo A."/>
            <person name="Liang C."/>
            <person name="Lipzen A."/>
            <person name="Lutzoni F."/>
            <person name="Magnuson J."/>
            <person name="Mondo S."/>
            <person name="Nolan M."/>
            <person name="Ohm R."/>
            <person name="Pangilinan J."/>
            <person name="Park H.-J."/>
            <person name="Ramirez L."/>
            <person name="Alfaro M."/>
            <person name="Sun H."/>
            <person name="Tritt A."/>
            <person name="Yoshinaga Y."/>
            <person name="Zwiers L.-H."/>
            <person name="Turgeon B."/>
            <person name="Goodwin S."/>
            <person name="Spatafora J."/>
            <person name="Crous P."/>
            <person name="Grigoriev I."/>
        </authorList>
    </citation>
    <scope>NUCLEOTIDE SEQUENCE</scope>
    <source>
        <strain evidence="2">CBS 269.34</strain>
    </source>
</reference>
<protein>
    <recommendedName>
        <fullName evidence="4">PLC-like phosphodiesterase</fullName>
    </recommendedName>
</protein>
<dbReference type="PANTHER" id="PTHR13593">
    <property type="match status" value="1"/>
</dbReference>
<name>A0A6A6QPG0_9PEZI</name>
<dbReference type="AlphaFoldDB" id="A0A6A6QPG0"/>
<dbReference type="Proteomes" id="UP000799750">
    <property type="component" value="Unassembled WGS sequence"/>
</dbReference>
<dbReference type="InterPro" id="IPR017946">
    <property type="entry name" value="PLC-like_Pdiesterase_TIM-brl"/>
</dbReference>
<dbReference type="GO" id="GO:0008081">
    <property type="term" value="F:phosphoric diester hydrolase activity"/>
    <property type="evidence" value="ECO:0007669"/>
    <property type="project" value="InterPro"/>
</dbReference>
<dbReference type="InterPro" id="IPR051057">
    <property type="entry name" value="PI-PLC_domain"/>
</dbReference>
<evidence type="ECO:0000313" key="3">
    <source>
        <dbReference type="Proteomes" id="UP000799750"/>
    </source>
</evidence>
<dbReference type="GO" id="GO:0006629">
    <property type="term" value="P:lipid metabolic process"/>
    <property type="evidence" value="ECO:0007669"/>
    <property type="project" value="InterPro"/>
</dbReference>
<evidence type="ECO:0008006" key="4">
    <source>
        <dbReference type="Google" id="ProtNLM"/>
    </source>
</evidence>
<proteinExistence type="predicted"/>
<dbReference type="OrthoDB" id="7984201at2759"/>
<dbReference type="Gene3D" id="3.20.20.190">
    <property type="entry name" value="Phosphatidylinositol (PI) phosphodiesterase"/>
    <property type="match status" value="1"/>
</dbReference>
<keyword evidence="1" id="KW-0732">Signal</keyword>
<evidence type="ECO:0000256" key="1">
    <source>
        <dbReference type="SAM" id="SignalP"/>
    </source>
</evidence>
<evidence type="ECO:0000313" key="2">
    <source>
        <dbReference type="EMBL" id="KAF2492797.1"/>
    </source>
</evidence>
<sequence>MLYTSFLSGIALLPLLSSLASAETACNNSPSLCSKPYNNITHLGAHDSPFLRDQSTDFSESGNQYYNSTVQLDAGVRLLTAQVHKSNSTSGDAEWHLCHSSCSLLDAGTLESWLSSIKTWLDANKNDVVTVLLVNSDDASASDLGPSFKDSGISDYAYTPASSSTPPTTWPTLESLISNNTRLITFVASLTPDTAYPYLMDEFTFVFESAFENTSPSNFTNCQPNRPSSVENQPSEAIDSGRMFLMNHFLDSSELFGIETPNEDAANVTNAQTGTGSLGAQMEVCDKLYGSEPTFVLVDFFNVGPAISSVDKANGVTDAVGRMVVSTAKVEDSGNWGVRAGGRGSVGAVVVAMVVAVCFGGGL</sequence>
<dbReference type="EMBL" id="MU004193">
    <property type="protein sequence ID" value="KAF2492797.1"/>
    <property type="molecule type" value="Genomic_DNA"/>
</dbReference>
<dbReference type="Pfam" id="PF26146">
    <property type="entry name" value="PI-PLC_X"/>
    <property type="match status" value="1"/>
</dbReference>
<dbReference type="PANTHER" id="PTHR13593:SF80">
    <property type="entry name" value="PLC-LIKE PHOSPHODIESTERASE"/>
    <property type="match status" value="1"/>
</dbReference>